<feature type="region of interest" description="Disordered" evidence="4">
    <location>
        <begin position="358"/>
        <end position="429"/>
    </location>
</feature>
<comment type="caution">
    <text evidence="7">The sequence shown here is derived from an EMBL/GenBank/DDBJ whole genome shotgun (WGS) entry which is preliminary data.</text>
</comment>
<dbReference type="Gene3D" id="3.40.50.300">
    <property type="entry name" value="P-loop containing nucleotide triphosphate hydrolases"/>
    <property type="match status" value="1"/>
</dbReference>
<dbReference type="Proteomes" id="UP000294546">
    <property type="component" value="Unassembled WGS sequence"/>
</dbReference>
<name>A0A4R1G9G4_9GAMM</name>
<feature type="compositionally biased region" description="Basic and acidic residues" evidence="4">
    <location>
        <begin position="371"/>
        <end position="389"/>
    </location>
</feature>
<dbReference type="AlphaFoldDB" id="A0A4R1G9G4"/>
<dbReference type="OrthoDB" id="9803641at2"/>
<dbReference type="GO" id="GO:0005737">
    <property type="term" value="C:cytoplasm"/>
    <property type="evidence" value="ECO:0007669"/>
    <property type="project" value="TreeGrafter"/>
</dbReference>
<evidence type="ECO:0000256" key="1">
    <source>
        <dbReference type="ARBA" id="ARBA00022741"/>
    </source>
</evidence>
<keyword evidence="8" id="KW-1185">Reference proteome</keyword>
<dbReference type="PANTHER" id="PTHR11638:SF18">
    <property type="entry name" value="HEAT SHOCK PROTEIN 104"/>
    <property type="match status" value="1"/>
</dbReference>
<dbReference type="SMART" id="SM01086">
    <property type="entry name" value="ClpB_D2-small"/>
    <property type="match status" value="1"/>
</dbReference>
<dbReference type="InterPro" id="IPR050130">
    <property type="entry name" value="ClpA_ClpB"/>
</dbReference>
<feature type="region of interest" description="Disordered" evidence="4">
    <location>
        <begin position="1"/>
        <end position="28"/>
    </location>
</feature>
<evidence type="ECO:0000256" key="3">
    <source>
        <dbReference type="ARBA" id="ARBA00023186"/>
    </source>
</evidence>
<reference evidence="7 8" key="1">
    <citation type="submission" date="2019-03" db="EMBL/GenBank/DDBJ databases">
        <title>Genomic Encyclopedia of Archaeal and Bacterial Type Strains, Phase II (KMG-II): from individual species to whole genera.</title>
        <authorList>
            <person name="Goeker M."/>
        </authorList>
    </citation>
    <scope>NUCLEOTIDE SEQUENCE [LARGE SCALE GENOMIC DNA]</scope>
    <source>
        <strain evidence="7 8">DSM 27697</strain>
    </source>
</reference>
<dbReference type="InterPro" id="IPR001270">
    <property type="entry name" value="ClpA/B"/>
</dbReference>
<gene>
    <name evidence="7" type="ORF">CLV83_3296</name>
</gene>
<feature type="compositionally biased region" description="Basic and acidic residues" evidence="4">
    <location>
        <begin position="1"/>
        <end position="10"/>
    </location>
</feature>
<proteinExistence type="predicted"/>
<sequence>MPFINDRLDQNQRGLEQGSPLPASASGYKSRFTFNPDAVVDLLKRKIAGQRPVIEALGAQLRVVKADICEPGRPLYVTLFIGDTGVGKTEIVRLLANAIHGSPDSFCRIDMNTLSQSHYSAAITGAPPGYVGSKEGVTLFNEDLIAGSYGRPGIVLFDEIEKASNDVARALMNILDAGKLKLASGNRELDFSNSLIFMTSNVGSRAWVDLQREARGPWIKRLKNHLKPVHHSRAALIEDALHERFDPEFLNRIDRIELFEPLTTEHLETIITLELERTNRTLKRKGVEAQLDPAAVALLRAKGFDPEFGARSIRRSFRELVVLPLASALLANPPATGTQARTSLFRGQVRGDLIHFSPVSASSREPQQPPKQHDPATLRSEQRPDEQHSQRHFSHHVSSQNHSSENLSSENNPSQTEPSPERAGQEMKP</sequence>
<feature type="compositionally biased region" description="Low complexity" evidence="4">
    <location>
        <begin position="398"/>
        <end position="415"/>
    </location>
</feature>
<dbReference type="PANTHER" id="PTHR11638">
    <property type="entry name" value="ATP-DEPENDENT CLP PROTEASE"/>
    <property type="match status" value="1"/>
</dbReference>
<protein>
    <submittedName>
        <fullName evidence="7">ClpA/ClpB-like protein</fullName>
    </submittedName>
</protein>
<dbReference type="SMART" id="SM00382">
    <property type="entry name" value="AAA"/>
    <property type="match status" value="1"/>
</dbReference>
<evidence type="ECO:0000313" key="8">
    <source>
        <dbReference type="Proteomes" id="UP000294546"/>
    </source>
</evidence>
<evidence type="ECO:0000259" key="5">
    <source>
        <dbReference type="SMART" id="SM00382"/>
    </source>
</evidence>
<dbReference type="GO" id="GO:0005524">
    <property type="term" value="F:ATP binding"/>
    <property type="evidence" value="ECO:0007669"/>
    <property type="project" value="UniProtKB-KW"/>
</dbReference>
<keyword evidence="3" id="KW-0143">Chaperone</keyword>
<dbReference type="InterPro" id="IPR019489">
    <property type="entry name" value="Clp_ATPase_C"/>
</dbReference>
<feature type="domain" description="AAA+ ATPase" evidence="5">
    <location>
        <begin position="74"/>
        <end position="229"/>
    </location>
</feature>
<dbReference type="EMBL" id="SMFU01000010">
    <property type="protein sequence ID" value="TCK04847.1"/>
    <property type="molecule type" value="Genomic_DNA"/>
</dbReference>
<evidence type="ECO:0000256" key="4">
    <source>
        <dbReference type="SAM" id="MobiDB-lite"/>
    </source>
</evidence>
<feature type="compositionally biased region" description="Basic and acidic residues" evidence="4">
    <location>
        <begin position="419"/>
        <end position="429"/>
    </location>
</feature>
<dbReference type="SUPFAM" id="SSF52540">
    <property type="entry name" value="P-loop containing nucleoside triphosphate hydrolases"/>
    <property type="match status" value="1"/>
</dbReference>
<dbReference type="InterPro" id="IPR003959">
    <property type="entry name" value="ATPase_AAA_core"/>
</dbReference>
<feature type="domain" description="Clp ATPase C-terminal" evidence="6">
    <location>
        <begin position="262"/>
        <end position="351"/>
    </location>
</feature>
<dbReference type="RefSeq" id="WP_132294810.1">
    <property type="nucleotide sequence ID" value="NZ_SMFU01000010.1"/>
</dbReference>
<evidence type="ECO:0000313" key="7">
    <source>
        <dbReference type="EMBL" id="TCK04847.1"/>
    </source>
</evidence>
<evidence type="ECO:0000256" key="2">
    <source>
        <dbReference type="ARBA" id="ARBA00022840"/>
    </source>
</evidence>
<evidence type="ECO:0000259" key="6">
    <source>
        <dbReference type="SMART" id="SM01086"/>
    </source>
</evidence>
<dbReference type="Gene3D" id="1.10.8.60">
    <property type="match status" value="1"/>
</dbReference>
<dbReference type="InterPro" id="IPR027417">
    <property type="entry name" value="P-loop_NTPase"/>
</dbReference>
<keyword evidence="2" id="KW-0067">ATP-binding</keyword>
<organism evidence="7 8">
    <name type="scientific">Marinobacterium mangrovicola</name>
    <dbReference type="NCBI Taxonomy" id="1476959"/>
    <lineage>
        <taxon>Bacteria</taxon>
        <taxon>Pseudomonadati</taxon>
        <taxon>Pseudomonadota</taxon>
        <taxon>Gammaproteobacteria</taxon>
        <taxon>Oceanospirillales</taxon>
        <taxon>Oceanospirillaceae</taxon>
        <taxon>Marinobacterium</taxon>
    </lineage>
</organism>
<dbReference type="GO" id="GO:0016887">
    <property type="term" value="F:ATP hydrolysis activity"/>
    <property type="evidence" value="ECO:0007669"/>
    <property type="project" value="InterPro"/>
</dbReference>
<keyword evidence="1" id="KW-0547">Nucleotide-binding</keyword>
<accession>A0A4R1G9G4</accession>
<dbReference type="Pfam" id="PF10431">
    <property type="entry name" value="ClpB_D2-small"/>
    <property type="match status" value="1"/>
</dbReference>
<dbReference type="CDD" id="cd19499">
    <property type="entry name" value="RecA-like_ClpB_Hsp104-like"/>
    <property type="match status" value="1"/>
</dbReference>
<dbReference type="Pfam" id="PF07724">
    <property type="entry name" value="AAA_2"/>
    <property type="match status" value="1"/>
</dbReference>
<dbReference type="InterPro" id="IPR003593">
    <property type="entry name" value="AAA+_ATPase"/>
</dbReference>
<dbReference type="GO" id="GO:0034605">
    <property type="term" value="P:cellular response to heat"/>
    <property type="evidence" value="ECO:0007669"/>
    <property type="project" value="TreeGrafter"/>
</dbReference>
<dbReference type="PRINTS" id="PR00300">
    <property type="entry name" value="CLPPROTEASEA"/>
</dbReference>